<feature type="chain" id="PRO_5042050397" description="superoxide dismutase" evidence="12">
    <location>
        <begin position="23"/>
        <end position="219"/>
    </location>
</feature>
<feature type="signal peptide" evidence="12">
    <location>
        <begin position="1"/>
        <end position="22"/>
    </location>
</feature>
<dbReference type="SUPFAM" id="SSF49329">
    <property type="entry name" value="Cu,Zn superoxide dismutase-like"/>
    <property type="match status" value="1"/>
</dbReference>
<organism evidence="14 15">
    <name type="scientific">Odynerus spinipes</name>
    <dbReference type="NCBI Taxonomy" id="1348599"/>
    <lineage>
        <taxon>Eukaryota</taxon>
        <taxon>Metazoa</taxon>
        <taxon>Ecdysozoa</taxon>
        <taxon>Arthropoda</taxon>
        <taxon>Hexapoda</taxon>
        <taxon>Insecta</taxon>
        <taxon>Pterygota</taxon>
        <taxon>Neoptera</taxon>
        <taxon>Endopterygota</taxon>
        <taxon>Hymenoptera</taxon>
        <taxon>Apocrita</taxon>
        <taxon>Aculeata</taxon>
        <taxon>Vespoidea</taxon>
        <taxon>Vespidae</taxon>
        <taxon>Eumeninae</taxon>
        <taxon>Odynerus</taxon>
    </lineage>
</organism>
<protein>
    <recommendedName>
        <fullName evidence="4">superoxide dismutase</fullName>
        <ecNumber evidence="4">1.15.1.1</ecNumber>
    </recommendedName>
</protein>
<keyword evidence="8" id="KW-0560">Oxidoreductase</keyword>
<evidence type="ECO:0000256" key="4">
    <source>
        <dbReference type="ARBA" id="ARBA00012682"/>
    </source>
</evidence>
<dbReference type="InterPro" id="IPR001424">
    <property type="entry name" value="SOD_Cu_Zn_dom"/>
</dbReference>
<evidence type="ECO:0000256" key="2">
    <source>
        <dbReference type="ARBA" id="ARBA00001947"/>
    </source>
</evidence>
<gene>
    <name evidence="14" type="ORF">KPH14_005677</name>
</gene>
<evidence type="ECO:0000256" key="1">
    <source>
        <dbReference type="ARBA" id="ARBA00001935"/>
    </source>
</evidence>
<reference evidence="14" key="1">
    <citation type="submission" date="2021-08" db="EMBL/GenBank/DDBJ databases">
        <authorList>
            <person name="Misof B."/>
            <person name="Oliver O."/>
            <person name="Podsiadlowski L."/>
            <person name="Donath A."/>
            <person name="Peters R."/>
            <person name="Mayer C."/>
            <person name="Rust J."/>
            <person name="Gunkel S."/>
            <person name="Lesny P."/>
            <person name="Martin S."/>
            <person name="Oeyen J.P."/>
            <person name="Petersen M."/>
            <person name="Panagiotis P."/>
            <person name="Wilbrandt J."/>
            <person name="Tanja T."/>
        </authorList>
    </citation>
    <scope>NUCLEOTIDE SEQUENCE</scope>
    <source>
        <strain evidence="14">GBR_01_08_01A</strain>
        <tissue evidence="14">Thorax + abdomen</tissue>
    </source>
</reference>
<keyword evidence="7" id="KW-0049">Antioxidant</keyword>
<keyword evidence="5" id="KW-0479">Metal-binding</keyword>
<dbReference type="EC" id="1.15.1.1" evidence="4"/>
<dbReference type="GO" id="GO:0005507">
    <property type="term" value="F:copper ion binding"/>
    <property type="evidence" value="ECO:0007669"/>
    <property type="project" value="InterPro"/>
</dbReference>
<name>A0AAD9RAT4_9HYME</name>
<dbReference type="CDD" id="cd00305">
    <property type="entry name" value="Cu-Zn_Superoxide_Dismutase"/>
    <property type="match status" value="1"/>
</dbReference>
<feature type="domain" description="Superoxide dismutase copper/zinc binding" evidence="13">
    <location>
        <begin position="85"/>
        <end position="216"/>
    </location>
</feature>
<dbReference type="AlphaFoldDB" id="A0AAD9RAT4"/>
<dbReference type="PANTHER" id="PTHR10003">
    <property type="entry name" value="SUPEROXIDE DISMUTASE CU-ZN -RELATED"/>
    <property type="match status" value="1"/>
</dbReference>
<dbReference type="Gene3D" id="2.60.40.200">
    <property type="entry name" value="Superoxide dismutase, copper/zinc binding domain"/>
    <property type="match status" value="1"/>
</dbReference>
<comment type="catalytic activity">
    <reaction evidence="11">
        <text>2 superoxide + 2 H(+) = H2O2 + O2</text>
        <dbReference type="Rhea" id="RHEA:20696"/>
        <dbReference type="ChEBI" id="CHEBI:15378"/>
        <dbReference type="ChEBI" id="CHEBI:15379"/>
        <dbReference type="ChEBI" id="CHEBI:16240"/>
        <dbReference type="ChEBI" id="CHEBI:18421"/>
        <dbReference type="EC" id="1.15.1.1"/>
    </reaction>
</comment>
<evidence type="ECO:0000256" key="11">
    <source>
        <dbReference type="ARBA" id="ARBA00049204"/>
    </source>
</evidence>
<evidence type="ECO:0000256" key="10">
    <source>
        <dbReference type="ARBA" id="ARBA00023157"/>
    </source>
</evidence>
<reference evidence="14" key="2">
    <citation type="journal article" date="2023" name="Commun. Biol.">
        <title>Intrasexual cuticular hydrocarbon dimorphism in a wasp sheds light on hydrocarbon biosynthesis genes in Hymenoptera.</title>
        <authorList>
            <person name="Moris V.C."/>
            <person name="Podsiadlowski L."/>
            <person name="Martin S."/>
            <person name="Oeyen J.P."/>
            <person name="Donath A."/>
            <person name="Petersen M."/>
            <person name="Wilbrandt J."/>
            <person name="Misof B."/>
            <person name="Liedtke D."/>
            <person name="Thamm M."/>
            <person name="Scheiner R."/>
            <person name="Schmitt T."/>
            <person name="Niehuis O."/>
        </authorList>
    </citation>
    <scope>NUCLEOTIDE SEQUENCE</scope>
    <source>
        <strain evidence="14">GBR_01_08_01A</strain>
    </source>
</reference>
<dbReference type="GO" id="GO:0004784">
    <property type="term" value="F:superoxide dismutase activity"/>
    <property type="evidence" value="ECO:0007669"/>
    <property type="project" value="UniProtKB-EC"/>
</dbReference>
<comment type="cofactor">
    <cofactor evidence="1">
        <name>Cu cation</name>
        <dbReference type="ChEBI" id="CHEBI:23378"/>
    </cofactor>
</comment>
<evidence type="ECO:0000256" key="7">
    <source>
        <dbReference type="ARBA" id="ARBA00022862"/>
    </source>
</evidence>
<accession>A0AAD9RAT4</accession>
<proteinExistence type="inferred from homology"/>
<evidence type="ECO:0000256" key="9">
    <source>
        <dbReference type="ARBA" id="ARBA00023008"/>
    </source>
</evidence>
<dbReference type="Pfam" id="PF00080">
    <property type="entry name" value="Sod_Cu"/>
    <property type="match status" value="1"/>
</dbReference>
<dbReference type="InterPro" id="IPR036423">
    <property type="entry name" value="SOD-like_Cu/Zn_dom_sf"/>
</dbReference>
<comment type="caution">
    <text evidence="14">The sequence shown here is derived from an EMBL/GenBank/DDBJ whole genome shotgun (WGS) entry which is preliminary data.</text>
</comment>
<evidence type="ECO:0000259" key="13">
    <source>
        <dbReference type="Pfam" id="PF00080"/>
    </source>
</evidence>
<keyword evidence="6" id="KW-0862">Zinc</keyword>
<dbReference type="PRINTS" id="PR00068">
    <property type="entry name" value="CUZNDISMTASE"/>
</dbReference>
<comment type="similarity">
    <text evidence="3">Belongs to the Cu-Zn superoxide dismutase family.</text>
</comment>
<dbReference type="EMBL" id="JAIFRP010004406">
    <property type="protein sequence ID" value="KAK2576313.1"/>
    <property type="molecule type" value="Genomic_DNA"/>
</dbReference>
<keyword evidence="12" id="KW-0732">Signal</keyword>
<evidence type="ECO:0000313" key="14">
    <source>
        <dbReference type="EMBL" id="KAK2576313.1"/>
    </source>
</evidence>
<sequence>MQRSLGFAIGVILLAWRTSAGGYDDTMTLVNDRTLFIRSLPGYPGSRSNLYEVYMEPYLFAIGLKAVVEMKALGKDGSPVDGPRGSLILEQHIQGVRISGTITGLSPGLHGFHVHEKGDLRQGCDSAGPHFNPYMVNHGAPDDLLRHIGDLGNVEVGPDGIAQIDVLDRYLTLVGVRGAVGRTLVIHAKPDDLGRGGTEESIKSGSSGARLACGVIGFL</sequence>
<evidence type="ECO:0000256" key="3">
    <source>
        <dbReference type="ARBA" id="ARBA00010457"/>
    </source>
</evidence>
<keyword evidence="15" id="KW-1185">Reference proteome</keyword>
<dbReference type="Proteomes" id="UP001258017">
    <property type="component" value="Unassembled WGS sequence"/>
</dbReference>
<evidence type="ECO:0000256" key="12">
    <source>
        <dbReference type="SAM" id="SignalP"/>
    </source>
</evidence>
<evidence type="ECO:0000313" key="15">
    <source>
        <dbReference type="Proteomes" id="UP001258017"/>
    </source>
</evidence>
<comment type="cofactor">
    <cofactor evidence="2">
        <name>Zn(2+)</name>
        <dbReference type="ChEBI" id="CHEBI:29105"/>
    </cofactor>
</comment>
<evidence type="ECO:0000256" key="6">
    <source>
        <dbReference type="ARBA" id="ARBA00022833"/>
    </source>
</evidence>
<keyword evidence="10" id="KW-1015">Disulfide bond</keyword>
<keyword evidence="9" id="KW-0186">Copper</keyword>
<evidence type="ECO:0000256" key="8">
    <source>
        <dbReference type="ARBA" id="ARBA00023002"/>
    </source>
</evidence>
<dbReference type="InterPro" id="IPR024134">
    <property type="entry name" value="SOD_Cu/Zn_/chaperone"/>
</dbReference>
<dbReference type="FunFam" id="2.60.40.200:FF:000013">
    <property type="entry name" value="Superoxide dismutase [Cu-Zn]"/>
    <property type="match status" value="1"/>
</dbReference>
<evidence type="ECO:0000256" key="5">
    <source>
        <dbReference type="ARBA" id="ARBA00022723"/>
    </source>
</evidence>